<reference evidence="2" key="2">
    <citation type="journal article" date="2022" name="Microb. Genom.">
        <title>A chromosome-scale genome assembly of the tomato pathogen Cladosporium fulvum reveals a compartmentalized genome architecture and the presence of a dispensable chromosome.</title>
        <authorList>
            <person name="Zaccaron A.Z."/>
            <person name="Chen L.H."/>
            <person name="Samaras A."/>
            <person name="Stergiopoulos I."/>
        </authorList>
    </citation>
    <scope>NUCLEOTIDE SEQUENCE</scope>
    <source>
        <strain evidence="2">Race5_Kim</strain>
    </source>
</reference>
<dbReference type="RefSeq" id="XP_047767001.1">
    <property type="nucleotide sequence ID" value="XM_047911179.1"/>
</dbReference>
<dbReference type="AlphaFoldDB" id="A0A9Q8PHJ6"/>
<feature type="compositionally biased region" description="Polar residues" evidence="1">
    <location>
        <begin position="262"/>
        <end position="282"/>
    </location>
</feature>
<sequence>MPPHKTAPGTGKHRQIHGDLHEALTKIVGKTLYLPEPMLTRVHVYATFARTLYQQLRSEDNEALDTIGYHVMAAYELLATAELADEEDEDVEDAVVNALQPSAPKKRGRDSKQTRAETVAASPKSGRGRARAAGTGSEHTKSYEDILEVFPKDKQRQPKKAPIVNDEDGQAEGDAPLWKALLKQKRRDRSKQVPALEEEGKNEAGAGDAIATVSQPKQKSRSGSKQAHLPPVQNKTVEADEAEDEDEAPLLVPAKPRGHVESASTPQQTQQPAKSTSTTRSSGRNKRKASNDIDADADAAPAAPKRSKRVRGGDLAIDGNQGMGGKQTRVPVTLYQAANQKWYEVPGATEWPGWAIAETTA</sequence>
<evidence type="ECO:0000313" key="2">
    <source>
        <dbReference type="EMBL" id="UJO22635.1"/>
    </source>
</evidence>
<dbReference type="OMA" id="WAIAETT"/>
<protein>
    <submittedName>
        <fullName evidence="2">Uncharacterized protein</fullName>
    </submittedName>
</protein>
<name>A0A9Q8PHJ6_PASFU</name>
<dbReference type="GeneID" id="71991909"/>
<feature type="compositionally biased region" description="Basic and acidic residues" evidence="1">
    <location>
        <begin position="138"/>
        <end position="156"/>
    </location>
</feature>
<dbReference type="Proteomes" id="UP000756132">
    <property type="component" value="Chromosome 10"/>
</dbReference>
<evidence type="ECO:0000313" key="3">
    <source>
        <dbReference type="Proteomes" id="UP000756132"/>
    </source>
</evidence>
<keyword evidence="3" id="KW-1185">Reference proteome</keyword>
<reference evidence="2" key="1">
    <citation type="submission" date="2021-12" db="EMBL/GenBank/DDBJ databases">
        <authorList>
            <person name="Zaccaron A."/>
            <person name="Stergiopoulos I."/>
        </authorList>
    </citation>
    <scope>NUCLEOTIDE SEQUENCE</scope>
    <source>
        <strain evidence="2">Race5_Kim</strain>
    </source>
</reference>
<evidence type="ECO:0000256" key="1">
    <source>
        <dbReference type="SAM" id="MobiDB-lite"/>
    </source>
</evidence>
<accession>A0A9Q8PHJ6</accession>
<feature type="compositionally biased region" description="Polar residues" evidence="1">
    <location>
        <begin position="212"/>
        <end position="225"/>
    </location>
</feature>
<organism evidence="2 3">
    <name type="scientific">Passalora fulva</name>
    <name type="common">Tomato leaf mold</name>
    <name type="synonym">Cladosporium fulvum</name>
    <dbReference type="NCBI Taxonomy" id="5499"/>
    <lineage>
        <taxon>Eukaryota</taxon>
        <taxon>Fungi</taxon>
        <taxon>Dikarya</taxon>
        <taxon>Ascomycota</taxon>
        <taxon>Pezizomycotina</taxon>
        <taxon>Dothideomycetes</taxon>
        <taxon>Dothideomycetidae</taxon>
        <taxon>Mycosphaerellales</taxon>
        <taxon>Mycosphaerellaceae</taxon>
        <taxon>Fulvia</taxon>
    </lineage>
</organism>
<dbReference type="EMBL" id="CP090172">
    <property type="protein sequence ID" value="UJO22635.1"/>
    <property type="molecule type" value="Genomic_DNA"/>
</dbReference>
<proteinExistence type="predicted"/>
<feature type="region of interest" description="Disordered" evidence="1">
    <location>
        <begin position="99"/>
        <end position="327"/>
    </location>
</feature>
<feature type="compositionally biased region" description="Acidic residues" evidence="1">
    <location>
        <begin position="239"/>
        <end position="248"/>
    </location>
</feature>
<dbReference type="OrthoDB" id="10650406at2759"/>
<dbReference type="KEGG" id="ffu:CLAFUR5_12031"/>
<gene>
    <name evidence="2" type="ORF">CLAFUR5_12031</name>
</gene>